<dbReference type="Gene3D" id="2.60.40.1120">
    <property type="entry name" value="Carboxypeptidase-like, regulatory domain"/>
    <property type="match status" value="1"/>
</dbReference>
<dbReference type="SUPFAM" id="SSF49464">
    <property type="entry name" value="Carboxypeptidase regulatory domain-like"/>
    <property type="match status" value="1"/>
</dbReference>
<proteinExistence type="predicted"/>
<evidence type="ECO:0000256" key="1">
    <source>
        <dbReference type="SAM" id="Phobius"/>
    </source>
</evidence>
<keyword evidence="1" id="KW-0812">Transmembrane</keyword>
<feature type="transmembrane region" description="Helical" evidence="1">
    <location>
        <begin position="12"/>
        <end position="33"/>
    </location>
</feature>
<accession>A0A2M7RL31</accession>
<protein>
    <submittedName>
        <fullName evidence="2">Uncharacterized protein</fullName>
    </submittedName>
</protein>
<name>A0A2M7RL31_9BACT</name>
<keyword evidence="1" id="KW-0472">Membrane</keyword>
<gene>
    <name evidence="2" type="ORF">COY66_00135</name>
</gene>
<dbReference type="InterPro" id="IPR008969">
    <property type="entry name" value="CarboxyPept-like_regulatory"/>
</dbReference>
<evidence type="ECO:0000313" key="2">
    <source>
        <dbReference type="EMBL" id="PIY97292.1"/>
    </source>
</evidence>
<comment type="caution">
    <text evidence="2">The sequence shown here is derived from an EMBL/GenBank/DDBJ whole genome shotgun (WGS) entry which is preliminary data.</text>
</comment>
<sequence length="731" mass="78668">MNKRTKNAAFTLIELIVVIGIFVAVGIFIIGGFDQAIQLLAISRSKVIATAIANEKLEIIRNMPYDQVGTTTGWPHGEIPATQTINQSNFEFIVQTRVDYVDDPFDGNAQGTIPNKPIDTVPNDYKKAEVNVKWNNPKADPVLLSTLAVPQGLESAEATGSFLIKVFNSSGQPVSQATVHITNDQVVPAINITNTTDNDGNLQVLSLPPSVDGYHLAVTKENYSQDSTYAVDPINLPNPVKPDLSIIEGSVTETSFAIDLVSTLNVFTVDDTCAPIPSIPLAIWGEKLIGTNPDTPKYSSEPPTNEQGTLSLSDLEWDNYTLLETSADYDVAGVIPPILLDILPNSSQNTSLVLSPHTANSLRVTVKDAGTKTALTGASVRLYQTGYDETKITGFGFFEQNDWSGGPGQENFSDPSKYASDDGNVDPLGTPGNLTLGYSEDNHNHFEDFSSDTYKDALATTADWDINLGQVILEEQDGQFLSSGTVQTTKLNGTAGKIIKATLTVEQILNNQTIDYFLSSNGGSNFEPVTLGTEHAFVNSGSDLLFRAVLASSDPLVTPIIDSVSISYTQVVYESNGELISSSFNTGTTSNFGTLSWIPSSQIPEVGLESVKFQIAANNDNLTWNFIGPDGTVNTFYTNNGSSINASHNGNQYLRYKVFLSTEDLAYTPIISSAKIGYTSSCIPPGQVFFSNLGSDTYSLDITLNGYETLSSSATVNGTTQIEYLLTPLSP</sequence>
<dbReference type="Proteomes" id="UP000230779">
    <property type="component" value="Unassembled WGS sequence"/>
</dbReference>
<dbReference type="AlphaFoldDB" id="A0A2M7RL31"/>
<keyword evidence="1" id="KW-1133">Transmembrane helix</keyword>
<dbReference type="EMBL" id="PFMD01000002">
    <property type="protein sequence ID" value="PIY97292.1"/>
    <property type="molecule type" value="Genomic_DNA"/>
</dbReference>
<organism evidence="2 3">
    <name type="scientific">Candidatus Kerfeldbacteria bacterium CG_4_10_14_0_8_um_filter_42_10</name>
    <dbReference type="NCBI Taxonomy" id="2014248"/>
    <lineage>
        <taxon>Bacteria</taxon>
        <taxon>Candidatus Kerfeldiibacteriota</taxon>
    </lineage>
</organism>
<reference evidence="2 3" key="1">
    <citation type="submission" date="2017-09" db="EMBL/GenBank/DDBJ databases">
        <title>Depth-based differentiation of microbial function through sediment-hosted aquifers and enrichment of novel symbionts in the deep terrestrial subsurface.</title>
        <authorList>
            <person name="Probst A.J."/>
            <person name="Ladd B."/>
            <person name="Jarett J.K."/>
            <person name="Geller-Mcgrath D.E."/>
            <person name="Sieber C.M."/>
            <person name="Emerson J.B."/>
            <person name="Anantharaman K."/>
            <person name="Thomas B.C."/>
            <person name="Malmstrom R."/>
            <person name="Stieglmeier M."/>
            <person name="Klingl A."/>
            <person name="Woyke T."/>
            <person name="Ryan C.M."/>
            <person name="Banfield J.F."/>
        </authorList>
    </citation>
    <scope>NUCLEOTIDE SEQUENCE [LARGE SCALE GENOMIC DNA]</scope>
    <source>
        <strain evidence="2">CG_4_10_14_0_8_um_filter_42_10</strain>
    </source>
</reference>
<evidence type="ECO:0000313" key="3">
    <source>
        <dbReference type="Proteomes" id="UP000230779"/>
    </source>
</evidence>